<evidence type="ECO:0000313" key="2">
    <source>
        <dbReference type="Proteomes" id="UP000188603"/>
    </source>
</evidence>
<protein>
    <submittedName>
        <fullName evidence="1">Uncharacterized protein</fullName>
    </submittedName>
</protein>
<organism evidence="1 2">
    <name type="scientific">Novibacillus thermophilus</name>
    <dbReference type="NCBI Taxonomy" id="1471761"/>
    <lineage>
        <taxon>Bacteria</taxon>
        <taxon>Bacillati</taxon>
        <taxon>Bacillota</taxon>
        <taxon>Bacilli</taxon>
        <taxon>Bacillales</taxon>
        <taxon>Thermoactinomycetaceae</taxon>
        <taxon>Novibacillus</taxon>
    </lineage>
</organism>
<gene>
    <name evidence="1" type="ORF">B0W44_08095</name>
</gene>
<evidence type="ECO:0000313" key="1">
    <source>
        <dbReference type="EMBL" id="AQS55757.1"/>
    </source>
</evidence>
<dbReference type="Gene3D" id="3.40.91.80">
    <property type="match status" value="1"/>
</dbReference>
<dbReference type="InterPro" id="IPR038365">
    <property type="entry name" value="EcoRII_C_sf"/>
</dbReference>
<proteinExistence type="predicted"/>
<keyword evidence="2" id="KW-1185">Reference proteome</keyword>
<dbReference type="AlphaFoldDB" id="A0A1U9K6R8"/>
<dbReference type="Proteomes" id="UP000188603">
    <property type="component" value="Chromosome"/>
</dbReference>
<dbReference type="KEGG" id="ntr:B0W44_08095"/>
<dbReference type="STRING" id="1471761.B0W44_08095"/>
<accession>A0A1U9K6R8</accession>
<sequence>MSSADRGVLSRYKIKQLWHLMTYDEDLSDDKITTLGSQGHIFYLRDESRRLRATSSHIGMKDYVRPMSKFIDDLKEVINLKS</sequence>
<dbReference type="EMBL" id="CP019699">
    <property type="protein sequence ID" value="AQS55757.1"/>
    <property type="molecule type" value="Genomic_DNA"/>
</dbReference>
<name>A0A1U9K6R8_9BACL</name>
<reference evidence="1 2" key="1">
    <citation type="journal article" date="2015" name="Int. J. Syst. Evol. Microbiol.">
        <title>Novibacillus thermophilus gen. nov., sp. nov., a Gram-staining-negative and moderately thermophilic member of the family Thermoactinomycetaceae.</title>
        <authorList>
            <person name="Yang G."/>
            <person name="Chen J."/>
            <person name="Zhou S."/>
        </authorList>
    </citation>
    <scope>NUCLEOTIDE SEQUENCE [LARGE SCALE GENOMIC DNA]</scope>
    <source>
        <strain evidence="1 2">SG-1</strain>
    </source>
</reference>